<evidence type="ECO:0000256" key="1">
    <source>
        <dbReference type="SAM" id="MobiDB-lite"/>
    </source>
</evidence>
<dbReference type="OrthoDB" id="2622166at2"/>
<dbReference type="PROSITE" id="PS51257">
    <property type="entry name" value="PROKAR_LIPOPROTEIN"/>
    <property type="match status" value="1"/>
</dbReference>
<feature type="compositionally biased region" description="Low complexity" evidence="1">
    <location>
        <begin position="25"/>
        <end position="40"/>
    </location>
</feature>
<reference evidence="2 3" key="1">
    <citation type="submission" date="2016-09" db="EMBL/GenBank/DDBJ databases">
        <title>Draft genome sequence of the soil isolate, Lysinibacillus fusiformis M5, a potential hypoxanthine producer.</title>
        <authorList>
            <person name="Gallegos-Monterrosa R."/>
            <person name="Maroti G."/>
            <person name="Balint B."/>
            <person name="Kovacs A.T."/>
        </authorList>
    </citation>
    <scope>NUCLEOTIDE SEQUENCE [LARGE SCALE GENOMIC DNA]</scope>
    <source>
        <strain evidence="2 3">M5</strain>
    </source>
</reference>
<dbReference type="EMBL" id="MECQ01000001">
    <property type="protein sequence ID" value="ODV57360.1"/>
    <property type="molecule type" value="Genomic_DNA"/>
</dbReference>
<evidence type="ECO:0000313" key="2">
    <source>
        <dbReference type="EMBL" id="ODV57360.1"/>
    </source>
</evidence>
<evidence type="ECO:0000313" key="3">
    <source>
        <dbReference type="Proteomes" id="UP000094784"/>
    </source>
</evidence>
<gene>
    <name evidence="2" type="ORF">BG258_16290</name>
</gene>
<dbReference type="RefSeq" id="WP_069482259.1">
    <property type="nucleotide sequence ID" value="NZ_KV766182.1"/>
</dbReference>
<evidence type="ECO:0008006" key="4">
    <source>
        <dbReference type="Google" id="ProtNLM"/>
    </source>
</evidence>
<dbReference type="Proteomes" id="UP000094784">
    <property type="component" value="Unassembled WGS sequence"/>
</dbReference>
<organism evidence="2 3">
    <name type="scientific">Lysinibacillus fusiformis</name>
    <dbReference type="NCBI Taxonomy" id="28031"/>
    <lineage>
        <taxon>Bacteria</taxon>
        <taxon>Bacillati</taxon>
        <taxon>Bacillota</taxon>
        <taxon>Bacilli</taxon>
        <taxon>Bacillales</taxon>
        <taxon>Bacillaceae</taxon>
        <taxon>Lysinibacillus</taxon>
    </lineage>
</organism>
<protein>
    <recommendedName>
        <fullName evidence="4">Lipoprotein</fullName>
    </recommendedName>
</protein>
<proteinExistence type="predicted"/>
<feature type="region of interest" description="Disordered" evidence="1">
    <location>
        <begin position="22"/>
        <end position="43"/>
    </location>
</feature>
<sequence length="170" mass="19492">MKKIFYIGVLSALLLTACGEETAPKENTSTTEQTDTNTKQADTNTEVFNWQDEISKIASNSDTAADKFYALEKMLMEYTATDSEIKEFSTFIVDDYKSGNYLSEIDNHERMLTNIFKSYYVEKDSEGAIKDFAFDYLQNMKYTYRGVDTIDSEAVKSNEEQMNEALKQIQ</sequence>
<name>A0A1E4RA62_9BACI</name>
<accession>A0A1E4RA62</accession>
<comment type="caution">
    <text evidence="2">The sequence shown here is derived from an EMBL/GenBank/DDBJ whole genome shotgun (WGS) entry which is preliminary data.</text>
</comment>
<dbReference type="AlphaFoldDB" id="A0A1E4RA62"/>